<evidence type="ECO:0008006" key="4">
    <source>
        <dbReference type="Google" id="ProtNLM"/>
    </source>
</evidence>
<keyword evidence="1" id="KW-0812">Transmembrane</keyword>
<gene>
    <name evidence="2" type="ORF">PENTCL1PPCAC_2942</name>
</gene>
<sequence>MKITPQLVTCTTKLWVDTGNASLQHWLSVDQLGCIEGSWKWKDNSGTEWNPIGKKEISCSAVVLPQATTLLYGTIWGSIGLLLIVLAVPRNWTLSLSMSPTQIPTVRSEKERTEASSR</sequence>
<comment type="caution">
    <text evidence="2">The sequence shown here is derived from an EMBL/GenBank/DDBJ whole genome shotgun (WGS) entry which is preliminary data.</text>
</comment>
<organism evidence="2 3">
    <name type="scientific">Pristionchus entomophagus</name>
    <dbReference type="NCBI Taxonomy" id="358040"/>
    <lineage>
        <taxon>Eukaryota</taxon>
        <taxon>Metazoa</taxon>
        <taxon>Ecdysozoa</taxon>
        <taxon>Nematoda</taxon>
        <taxon>Chromadorea</taxon>
        <taxon>Rhabditida</taxon>
        <taxon>Rhabditina</taxon>
        <taxon>Diplogasteromorpha</taxon>
        <taxon>Diplogasteroidea</taxon>
        <taxon>Neodiplogasteridae</taxon>
        <taxon>Pristionchus</taxon>
    </lineage>
</organism>
<keyword evidence="1" id="KW-0472">Membrane</keyword>
<evidence type="ECO:0000256" key="1">
    <source>
        <dbReference type="SAM" id="Phobius"/>
    </source>
</evidence>
<dbReference type="EMBL" id="BTSX01000001">
    <property type="protein sequence ID" value="GMS80767.1"/>
    <property type="molecule type" value="Genomic_DNA"/>
</dbReference>
<keyword evidence="3" id="KW-1185">Reference proteome</keyword>
<feature type="non-terminal residue" evidence="2">
    <location>
        <position position="118"/>
    </location>
</feature>
<feature type="transmembrane region" description="Helical" evidence="1">
    <location>
        <begin position="70"/>
        <end position="88"/>
    </location>
</feature>
<accession>A0AAV5SDJ6</accession>
<evidence type="ECO:0000313" key="2">
    <source>
        <dbReference type="EMBL" id="GMS80767.1"/>
    </source>
</evidence>
<evidence type="ECO:0000313" key="3">
    <source>
        <dbReference type="Proteomes" id="UP001432027"/>
    </source>
</evidence>
<dbReference type="AlphaFoldDB" id="A0AAV5SDJ6"/>
<protein>
    <recommendedName>
        <fullName evidence="4">C-type lectin</fullName>
    </recommendedName>
</protein>
<reference evidence="2" key="1">
    <citation type="submission" date="2023-10" db="EMBL/GenBank/DDBJ databases">
        <title>Genome assembly of Pristionchus species.</title>
        <authorList>
            <person name="Yoshida K."/>
            <person name="Sommer R.J."/>
        </authorList>
    </citation>
    <scope>NUCLEOTIDE SEQUENCE</scope>
    <source>
        <strain evidence="2">RS0144</strain>
    </source>
</reference>
<keyword evidence="1" id="KW-1133">Transmembrane helix</keyword>
<proteinExistence type="predicted"/>
<name>A0AAV5SDJ6_9BILA</name>
<dbReference type="Proteomes" id="UP001432027">
    <property type="component" value="Unassembled WGS sequence"/>
</dbReference>